<organism evidence="1 2">
    <name type="scientific">Chryseobacterium potabilaquae</name>
    <dbReference type="NCBI Taxonomy" id="2675057"/>
    <lineage>
        <taxon>Bacteria</taxon>
        <taxon>Pseudomonadati</taxon>
        <taxon>Bacteroidota</taxon>
        <taxon>Flavobacteriia</taxon>
        <taxon>Flavobacteriales</taxon>
        <taxon>Weeksellaceae</taxon>
        <taxon>Chryseobacterium group</taxon>
        <taxon>Chryseobacterium</taxon>
    </lineage>
</organism>
<evidence type="ECO:0000313" key="1">
    <source>
        <dbReference type="EMBL" id="CAA7197648.1"/>
    </source>
</evidence>
<dbReference type="EMBL" id="CACVBR010000096">
    <property type="protein sequence ID" value="CAA7197648.1"/>
    <property type="molecule type" value="Genomic_DNA"/>
</dbReference>
<accession>A0A6N4XG79</accession>
<dbReference type="AlphaFoldDB" id="A0A6N4XG79"/>
<proteinExistence type="predicted"/>
<dbReference type="Proteomes" id="UP000445144">
    <property type="component" value="Unassembled WGS sequence"/>
</dbReference>
<gene>
    <name evidence="1" type="ORF">CHRY9293_03721</name>
</gene>
<name>A0A6N4XG79_9FLAO</name>
<keyword evidence="2" id="KW-1185">Reference proteome</keyword>
<protein>
    <submittedName>
        <fullName evidence="1">Uncharacterized protein</fullName>
    </submittedName>
</protein>
<evidence type="ECO:0000313" key="2">
    <source>
        <dbReference type="Proteomes" id="UP000445144"/>
    </source>
</evidence>
<sequence length="57" mass="6689">MAYDLMNTEKVTEFIISVSEDFIFEDTPKEEIVTMCKKAKETIEHYFATTVDDYDVI</sequence>
<reference evidence="1 2" key="1">
    <citation type="submission" date="2020-01" db="EMBL/GenBank/DDBJ databases">
        <authorList>
            <person name="Rodrigo-Torres L."/>
            <person name="Arahal R. D."/>
            <person name="Lucena T."/>
        </authorList>
    </citation>
    <scope>NUCLEOTIDE SEQUENCE [LARGE SCALE GENOMIC DNA]</scope>
    <source>
        <strain evidence="1 2">CECT 9293</strain>
    </source>
</reference>